<dbReference type="SMART" id="SM00028">
    <property type="entry name" value="TPR"/>
    <property type="match status" value="2"/>
</dbReference>
<keyword evidence="6" id="KW-0472">Membrane</keyword>
<dbReference type="PROSITE" id="PS50005">
    <property type="entry name" value="TPR"/>
    <property type="match status" value="1"/>
</dbReference>
<dbReference type="SUPFAM" id="SSF47384">
    <property type="entry name" value="Homodimeric domain of signal transducing histidine kinase"/>
    <property type="match status" value="1"/>
</dbReference>
<evidence type="ECO:0000313" key="8">
    <source>
        <dbReference type="EMBL" id="MCS2792887.1"/>
    </source>
</evidence>
<dbReference type="GO" id="GO:0005886">
    <property type="term" value="C:plasma membrane"/>
    <property type="evidence" value="ECO:0007669"/>
    <property type="project" value="TreeGrafter"/>
</dbReference>
<gene>
    <name evidence="8" type="ORF">NXW97_12850</name>
</gene>
<dbReference type="Proteomes" id="UP001204548">
    <property type="component" value="Unassembled WGS sequence"/>
</dbReference>
<evidence type="ECO:0000313" key="9">
    <source>
        <dbReference type="Proteomes" id="UP001204548"/>
    </source>
</evidence>
<evidence type="ECO:0000256" key="3">
    <source>
        <dbReference type="ARBA" id="ARBA00022679"/>
    </source>
</evidence>
<dbReference type="InterPro" id="IPR019734">
    <property type="entry name" value="TPR_rpt"/>
</dbReference>
<keyword evidence="4" id="KW-0418">Kinase</keyword>
<name>A0AAW5NVV1_9BACE</name>
<dbReference type="CDD" id="cd00082">
    <property type="entry name" value="HisKA"/>
    <property type="match status" value="1"/>
</dbReference>
<keyword evidence="5" id="KW-0802">TPR repeat</keyword>
<organism evidence="8 9">
    <name type="scientific">Bacteroides faecis</name>
    <dbReference type="NCBI Taxonomy" id="674529"/>
    <lineage>
        <taxon>Bacteria</taxon>
        <taxon>Pseudomonadati</taxon>
        <taxon>Bacteroidota</taxon>
        <taxon>Bacteroidia</taxon>
        <taxon>Bacteroidales</taxon>
        <taxon>Bacteroidaceae</taxon>
        <taxon>Bacteroides</taxon>
    </lineage>
</organism>
<comment type="catalytic activity">
    <reaction evidence="1">
        <text>ATP + protein L-histidine = ADP + protein N-phospho-L-histidine.</text>
        <dbReference type="EC" id="2.7.13.3"/>
    </reaction>
</comment>
<dbReference type="GO" id="GO:0000155">
    <property type="term" value="F:phosphorelay sensor kinase activity"/>
    <property type="evidence" value="ECO:0007669"/>
    <property type="project" value="InterPro"/>
</dbReference>
<keyword evidence="6" id="KW-0812">Transmembrane</keyword>
<keyword evidence="6" id="KW-1133">Transmembrane helix</keyword>
<feature type="transmembrane region" description="Helical" evidence="6">
    <location>
        <begin position="362"/>
        <end position="385"/>
    </location>
</feature>
<dbReference type="Gene3D" id="1.10.287.130">
    <property type="match status" value="1"/>
</dbReference>
<reference evidence="8" key="1">
    <citation type="submission" date="2022-08" db="EMBL/GenBank/DDBJ databases">
        <title>Genome Sequencing of Bacteroides fragilis Group Isolates with Nanopore Technology.</title>
        <authorList>
            <person name="Tisza M.J."/>
            <person name="Smith D."/>
            <person name="Dekker J.P."/>
        </authorList>
    </citation>
    <scope>NUCLEOTIDE SEQUENCE</scope>
    <source>
        <strain evidence="8">BFG-351</strain>
    </source>
</reference>
<dbReference type="EMBL" id="JANUTS010000001">
    <property type="protein sequence ID" value="MCS2792887.1"/>
    <property type="molecule type" value="Genomic_DNA"/>
</dbReference>
<dbReference type="GO" id="GO:0009927">
    <property type="term" value="F:histidine phosphotransfer kinase activity"/>
    <property type="evidence" value="ECO:0007669"/>
    <property type="project" value="TreeGrafter"/>
</dbReference>
<evidence type="ECO:0000256" key="5">
    <source>
        <dbReference type="PROSITE-ProRule" id="PRU00339"/>
    </source>
</evidence>
<dbReference type="SUPFAM" id="SSF48452">
    <property type="entry name" value="TPR-like"/>
    <property type="match status" value="1"/>
</dbReference>
<feature type="domain" description="Signal transduction histidine kinase dimerisation/phosphoacceptor" evidence="7">
    <location>
        <begin position="413"/>
        <end position="480"/>
    </location>
</feature>
<dbReference type="PANTHER" id="PTHR43047">
    <property type="entry name" value="TWO-COMPONENT HISTIDINE PROTEIN KINASE"/>
    <property type="match status" value="1"/>
</dbReference>
<dbReference type="PANTHER" id="PTHR43047:SF72">
    <property type="entry name" value="OSMOSENSING HISTIDINE PROTEIN KINASE SLN1"/>
    <property type="match status" value="1"/>
</dbReference>
<dbReference type="Pfam" id="PF00512">
    <property type="entry name" value="HisKA"/>
    <property type="match status" value="1"/>
</dbReference>
<dbReference type="EC" id="2.7.13.3" evidence="2"/>
<dbReference type="InterPro" id="IPR011990">
    <property type="entry name" value="TPR-like_helical_dom_sf"/>
</dbReference>
<dbReference type="RefSeq" id="WP_258990230.1">
    <property type="nucleotide sequence ID" value="NZ_JANUTS010000001.1"/>
</dbReference>
<evidence type="ECO:0000256" key="2">
    <source>
        <dbReference type="ARBA" id="ARBA00012438"/>
    </source>
</evidence>
<accession>A0AAW5NVV1</accession>
<dbReference type="Gene3D" id="1.25.40.10">
    <property type="entry name" value="Tetratricopeptide repeat domain"/>
    <property type="match status" value="2"/>
</dbReference>
<keyword evidence="3" id="KW-0808">Transferase</keyword>
<protein>
    <recommendedName>
        <fullName evidence="2">histidine kinase</fullName>
        <ecNumber evidence="2">2.7.13.3</ecNumber>
    </recommendedName>
</protein>
<evidence type="ECO:0000256" key="1">
    <source>
        <dbReference type="ARBA" id="ARBA00000085"/>
    </source>
</evidence>
<dbReference type="InterPro" id="IPR036097">
    <property type="entry name" value="HisK_dim/P_sf"/>
</dbReference>
<feature type="repeat" description="TPR" evidence="5">
    <location>
        <begin position="299"/>
        <end position="332"/>
    </location>
</feature>
<dbReference type="InterPro" id="IPR003661">
    <property type="entry name" value="HisK_dim/P_dom"/>
</dbReference>
<evidence type="ECO:0000259" key="7">
    <source>
        <dbReference type="SMART" id="SM00388"/>
    </source>
</evidence>
<comment type="caution">
    <text evidence="8">The sequence shown here is derived from an EMBL/GenBank/DDBJ whole genome shotgun (WGS) entry which is preliminary data.</text>
</comment>
<dbReference type="AlphaFoldDB" id="A0AAW5NVV1"/>
<proteinExistence type="predicted"/>
<dbReference type="SMART" id="SM00388">
    <property type="entry name" value="HisKA"/>
    <property type="match status" value="1"/>
</dbReference>
<evidence type="ECO:0000256" key="4">
    <source>
        <dbReference type="ARBA" id="ARBA00022777"/>
    </source>
</evidence>
<evidence type="ECO:0000256" key="6">
    <source>
        <dbReference type="SAM" id="Phobius"/>
    </source>
</evidence>
<sequence length="611" mass="71856">MQKLESTGHDTLRLKTLCELVDVCKPEPIVRKQYVDELLKEAESQKDNLYKCRAYLYHIYICFNENNREELRKWLDLLVPLAKKEKYYDLVFLGEQCDIDLLVLNESFEELEDRATDMLHEAQALKNNKGIVLAYQSIARAYRVTGRVKQAGDMLEKAYAQSLEFNDYTISADINNSLIMVYKLLKDYPGLLKCIQERERIIQNEIRRQPDMEQMLHLDFFYLYVSYAEYYFAMGDLPNAKKYIQLTDKYYSDRYFVNKLRYYEINKAYYAATEQWDEAIACVDSLIIGYRKVDYSYYNNALLDKADIFLDMEDYERALPLYEKALKANDSISVSIYNKQVNFIRNTHATEKIQLQTLRFRYYISMSVLILMAVIIIVLLIFSILKYRINRELRKSERKMRRIAQEVEKVNKVKESFISNMNNAIREPLTEVVDCSLALASDKEFTDEQKNRAAGVISKTATELSQLINDILDLSRLEAGMMKFQTAELYFNTYLEEAIGTVSVNKELQINNKLEQGVNYLIRYDGNWLFRLMKTVFIPVDEVPREPLRILIETNMVKNEIMVTVYNSIFITTSPVQNIVIQSEMNRMLVEHFGGAWIVNEEYVQFTIPFV</sequence>